<evidence type="ECO:0000313" key="1">
    <source>
        <dbReference type="EMBL" id="DAE00518.1"/>
    </source>
</evidence>
<organism evidence="1">
    <name type="scientific">Siphoviridae sp. ctg2r17</name>
    <dbReference type="NCBI Taxonomy" id="2825601"/>
    <lineage>
        <taxon>Viruses</taxon>
        <taxon>Duplodnaviria</taxon>
        <taxon>Heunggongvirae</taxon>
        <taxon>Uroviricota</taxon>
        <taxon>Caudoviricetes</taxon>
    </lineage>
</organism>
<reference evidence="1" key="1">
    <citation type="journal article" date="2021" name="Proc. Natl. Acad. Sci. U.S.A.">
        <title>A Catalog of Tens of Thousands of Viruses from Human Metagenomes Reveals Hidden Associations with Chronic Diseases.</title>
        <authorList>
            <person name="Tisza M.J."/>
            <person name="Buck C.B."/>
        </authorList>
    </citation>
    <scope>NUCLEOTIDE SEQUENCE</scope>
    <source>
        <strain evidence="1">Ctg2r17</strain>
    </source>
</reference>
<protein>
    <submittedName>
        <fullName evidence="1">Uncharacterized protein</fullName>
    </submittedName>
</protein>
<dbReference type="EMBL" id="BK015303">
    <property type="protein sequence ID" value="DAE00518.1"/>
    <property type="molecule type" value="Genomic_DNA"/>
</dbReference>
<accession>A0A8S5P0B1</accession>
<sequence length="32" mass="3666">MRVNFMDENSLLEKLENLIDPTFLDRALAGEA</sequence>
<proteinExistence type="predicted"/>
<name>A0A8S5P0B1_9CAUD</name>